<dbReference type="Pfam" id="PF21274">
    <property type="entry name" value="Rng_hyd_C"/>
    <property type="match status" value="1"/>
</dbReference>
<dbReference type="Gene3D" id="3.30.9.10">
    <property type="entry name" value="D-Amino Acid Oxidase, subunit A, domain 2"/>
    <property type="match status" value="1"/>
</dbReference>
<dbReference type="GO" id="GO:0071949">
    <property type="term" value="F:FAD binding"/>
    <property type="evidence" value="ECO:0007669"/>
    <property type="project" value="InterPro"/>
</dbReference>
<evidence type="ECO:0000259" key="4">
    <source>
        <dbReference type="Pfam" id="PF01494"/>
    </source>
</evidence>
<keyword evidence="2" id="KW-0285">Flavoprotein</keyword>
<dbReference type="InterPro" id="IPR002938">
    <property type="entry name" value="FAD-bd"/>
</dbReference>
<evidence type="ECO:0000256" key="1">
    <source>
        <dbReference type="ARBA" id="ARBA00001974"/>
    </source>
</evidence>
<reference evidence="5 6" key="1">
    <citation type="submission" date="2014-07" db="EMBL/GenBank/DDBJ databases">
        <title>Genome Sequence of Rhodococcus opacus Strain R7, a Biodegrader of Mono- and Polycyclic Aromatic Hydrocarbons.</title>
        <authorList>
            <person name="Di Gennaro P."/>
            <person name="Zampolli J."/>
            <person name="Presti I."/>
            <person name="Cappelletti M."/>
            <person name="D'Ursi P."/>
            <person name="Orro A."/>
            <person name="Mezzelani A."/>
            <person name="Milanesi L."/>
        </authorList>
    </citation>
    <scope>NUCLEOTIDE SEQUENCE [LARGE SCALE GENOMIC DNA]</scope>
    <source>
        <strain evidence="5 6">R7</strain>
    </source>
</reference>
<dbReference type="PANTHER" id="PTHR43004">
    <property type="entry name" value="TRK SYSTEM POTASSIUM UPTAKE PROTEIN"/>
    <property type="match status" value="1"/>
</dbReference>
<feature type="domain" description="FAD-binding" evidence="4">
    <location>
        <begin position="17"/>
        <end position="368"/>
    </location>
</feature>
<evidence type="ECO:0000256" key="2">
    <source>
        <dbReference type="ARBA" id="ARBA00022630"/>
    </source>
</evidence>
<keyword evidence="3" id="KW-0274">FAD</keyword>
<dbReference type="eggNOG" id="COG0654">
    <property type="taxonomic scope" value="Bacteria"/>
</dbReference>
<accession>A0A076EDI7</accession>
<proteinExistence type="predicted"/>
<dbReference type="SUPFAM" id="SSF51905">
    <property type="entry name" value="FAD/NAD(P)-binding domain"/>
    <property type="match status" value="1"/>
</dbReference>
<organism evidence="5 6">
    <name type="scientific">Rhodococcus opacus</name>
    <name type="common">Nocardia opaca</name>
    <dbReference type="NCBI Taxonomy" id="37919"/>
    <lineage>
        <taxon>Bacteria</taxon>
        <taxon>Bacillati</taxon>
        <taxon>Actinomycetota</taxon>
        <taxon>Actinomycetes</taxon>
        <taxon>Mycobacteriales</taxon>
        <taxon>Nocardiaceae</taxon>
        <taxon>Rhodococcus</taxon>
    </lineage>
</organism>
<dbReference type="GO" id="GO:0016709">
    <property type="term" value="F:oxidoreductase activity, acting on paired donors, with incorporation or reduction of molecular oxygen, NAD(P)H as one donor, and incorporation of one atom of oxygen"/>
    <property type="evidence" value="ECO:0007669"/>
    <property type="project" value="UniProtKB-ARBA"/>
</dbReference>
<dbReference type="Gene3D" id="3.50.50.60">
    <property type="entry name" value="FAD/NAD(P)-binding domain"/>
    <property type="match status" value="1"/>
</dbReference>
<dbReference type="InterPro" id="IPR036188">
    <property type="entry name" value="FAD/NAD-bd_sf"/>
</dbReference>
<dbReference type="AlphaFoldDB" id="A0A076EDI7"/>
<dbReference type="EMBL" id="CP008947">
    <property type="protein sequence ID" value="AII03177.1"/>
    <property type="molecule type" value="Genomic_DNA"/>
</dbReference>
<name>A0A076EDI7_RHOOP</name>
<sequence length="503" mass="53701">MNSPTAYTRPPAPPASTPVLVVGTGPAGLTTAITLARHGIEVMVVERRATQSGLPRAASVSTRTMELLRSWGLEQEIRAGGVEVEWKQWVGPTLTAAGDTHLTSFPTREQSAVLSPTAPASVPQDHLEPVLLDHLRSFGTARVEMGTEVVGLDGRTDDVQVTLRDVETHETRIVHARYLVAADGARSTVRDTLGIVMRGPGRLSQAVGTEFRAPLWELLGDRRYCIYAVTHPEAAGVFVPAGRGDRWVYGVEHELAQEPSPSLTKEQSARLIRLGSGRADLAPRIERIGTFTFAAQLADRWREGAAFLVGDAAHQITPRGGTGMNTAIQSAYDLGWKLAWVLRGWTGPQLLDTYEAERRPVAAHNVARSADPHGGARLAAQELPADLGGRIPHVWVRSRADAASTLDLLGPGLTMFTNGPSAAWQRAASSIPGPPLVVHDLDAITARGMGIPRGGALLARPDGAPAGWWPSGTEPAAVLRDAIRALPTPSETADRLAEGAYAR</sequence>
<gene>
    <name evidence="5" type="ORF">EP51_00195</name>
</gene>
<dbReference type="PANTHER" id="PTHR43004:SF19">
    <property type="entry name" value="BINDING MONOOXYGENASE, PUTATIVE (JCVI)-RELATED"/>
    <property type="match status" value="1"/>
</dbReference>
<comment type="cofactor">
    <cofactor evidence="1">
        <name>FAD</name>
        <dbReference type="ChEBI" id="CHEBI:57692"/>
    </cofactor>
</comment>
<evidence type="ECO:0000256" key="3">
    <source>
        <dbReference type="ARBA" id="ARBA00022827"/>
    </source>
</evidence>
<evidence type="ECO:0000313" key="6">
    <source>
        <dbReference type="Proteomes" id="UP000028488"/>
    </source>
</evidence>
<dbReference type="InterPro" id="IPR050641">
    <property type="entry name" value="RIFMO-like"/>
</dbReference>
<protein>
    <recommendedName>
        <fullName evidence="4">FAD-binding domain-containing protein</fullName>
    </recommendedName>
</protein>
<dbReference type="Proteomes" id="UP000028488">
    <property type="component" value="Chromosome"/>
</dbReference>
<dbReference type="Gene3D" id="3.40.30.120">
    <property type="match status" value="1"/>
</dbReference>
<dbReference type="Pfam" id="PF01494">
    <property type="entry name" value="FAD_binding_3"/>
    <property type="match status" value="1"/>
</dbReference>
<dbReference type="RefSeq" id="WP_158461179.1">
    <property type="nucleotide sequence ID" value="NZ_CP008947.1"/>
</dbReference>
<dbReference type="PRINTS" id="PR00420">
    <property type="entry name" value="RNGMNOXGNASE"/>
</dbReference>
<evidence type="ECO:0000313" key="5">
    <source>
        <dbReference type="EMBL" id="AII03177.1"/>
    </source>
</evidence>